<dbReference type="PANTHER" id="PTHR42686:SF1">
    <property type="entry name" value="GH17980P-RELATED"/>
    <property type="match status" value="1"/>
</dbReference>
<keyword evidence="3" id="KW-1185">Reference proteome</keyword>
<dbReference type="InterPro" id="IPR023210">
    <property type="entry name" value="NADP_OxRdtase_dom"/>
</dbReference>
<dbReference type="Pfam" id="PF00248">
    <property type="entry name" value="Aldo_ket_red"/>
    <property type="match status" value="1"/>
</dbReference>
<feature type="domain" description="NADP-dependent oxidoreductase" evidence="1">
    <location>
        <begin position="35"/>
        <end position="304"/>
    </location>
</feature>
<dbReference type="SUPFAM" id="SSF51430">
    <property type="entry name" value="NAD(P)-linked oxidoreductase"/>
    <property type="match status" value="1"/>
</dbReference>
<dbReference type="Proteomes" id="UP001316384">
    <property type="component" value="Chromosome"/>
</dbReference>
<dbReference type="Gene3D" id="3.20.20.100">
    <property type="entry name" value="NADP-dependent oxidoreductase domain"/>
    <property type="match status" value="1"/>
</dbReference>
<sequence>MTAPVMNPLGSTGLTVSQVTLGGGPLGSMPENFGYEVAERDAVDLVAAVLDSPIRTIDTSNGYSGGRSEERIGRAIAEYGGLPDDVVVVTKVDPRGSDYSGDRVRASLAESRERLGIDPLPLVHLHDPEFHDFDAMTAPGGAVHALVAARERGEVGHIGLAGGDVRQMARYVELGVFEVLLVHNRWTLVDRSAGDLIARAQERGMAVVNAAVLGGGILADPTGSNTTYGYRPARPATLAAVAALRDLCREFGTDLATAAIRFSTRDPRVATTIVGISKRHRIASTLAAASADLPEEFWARVEELVPSPENWLDADDPSNA</sequence>
<dbReference type="EMBL" id="CP101987">
    <property type="protein sequence ID" value="UUI72065.1"/>
    <property type="molecule type" value="Genomic_DNA"/>
</dbReference>
<dbReference type="CDD" id="cd19090">
    <property type="entry name" value="AKR_AKR15A-like"/>
    <property type="match status" value="1"/>
</dbReference>
<reference evidence="2 3" key="1">
    <citation type="submission" date="2022-07" db="EMBL/GenBank/DDBJ databases">
        <title>Novel species in genus cellulomonas.</title>
        <authorList>
            <person name="Ye L."/>
        </authorList>
    </citation>
    <scope>NUCLEOTIDE SEQUENCE [LARGE SCALE GENOMIC DNA]</scope>
    <source>
        <strain evidence="3">zg-B89</strain>
    </source>
</reference>
<proteinExistence type="predicted"/>
<organism evidence="2 3">
    <name type="scientific">Cellulomonas xiejunii</name>
    <dbReference type="NCBI Taxonomy" id="2968083"/>
    <lineage>
        <taxon>Bacteria</taxon>
        <taxon>Bacillati</taxon>
        <taxon>Actinomycetota</taxon>
        <taxon>Actinomycetes</taxon>
        <taxon>Micrococcales</taxon>
        <taxon>Cellulomonadaceae</taxon>
        <taxon>Cellulomonas</taxon>
    </lineage>
</organism>
<name>A0ABY5KNW9_9CELL</name>
<protein>
    <submittedName>
        <fullName evidence="2">Aldo/keto reductase</fullName>
    </submittedName>
</protein>
<dbReference type="RefSeq" id="WP_227577099.1">
    <property type="nucleotide sequence ID" value="NZ_CP101987.1"/>
</dbReference>
<gene>
    <name evidence="2" type="ORF">NP048_00920</name>
</gene>
<accession>A0ABY5KNW9</accession>
<evidence type="ECO:0000313" key="3">
    <source>
        <dbReference type="Proteomes" id="UP001316384"/>
    </source>
</evidence>
<evidence type="ECO:0000313" key="2">
    <source>
        <dbReference type="EMBL" id="UUI72065.1"/>
    </source>
</evidence>
<dbReference type="InterPro" id="IPR020471">
    <property type="entry name" value="AKR"/>
</dbReference>
<dbReference type="InterPro" id="IPR036812">
    <property type="entry name" value="NAD(P)_OxRdtase_dom_sf"/>
</dbReference>
<dbReference type="PANTHER" id="PTHR42686">
    <property type="entry name" value="GH17980P-RELATED"/>
    <property type="match status" value="1"/>
</dbReference>
<evidence type="ECO:0000259" key="1">
    <source>
        <dbReference type="Pfam" id="PF00248"/>
    </source>
</evidence>